<gene>
    <name evidence="1" type="ORF">GK108_25450</name>
</gene>
<proteinExistence type="predicted"/>
<accession>A0A6L9LCL0</accession>
<comment type="caution">
    <text evidence="1">The sequence shown here is derived from an EMBL/GenBank/DDBJ whole genome shotgun (WGS) entry which is preliminary data.</text>
</comment>
<organism evidence="1 2">
    <name type="scientific">Spirosoma terrae</name>
    <dbReference type="NCBI Taxonomy" id="1968276"/>
    <lineage>
        <taxon>Bacteria</taxon>
        <taxon>Pseudomonadati</taxon>
        <taxon>Bacteroidota</taxon>
        <taxon>Cytophagia</taxon>
        <taxon>Cytophagales</taxon>
        <taxon>Cytophagaceae</taxon>
        <taxon>Spirosoma</taxon>
    </lineage>
</organism>
<dbReference type="EMBL" id="JAAFZH010000016">
    <property type="protein sequence ID" value="NDU98256.1"/>
    <property type="molecule type" value="Genomic_DNA"/>
</dbReference>
<sequence length="95" mass="10155">MRLQVGEIKEISIPGRSGEDLQLVGTSDNQEVVDVSRPDLAPAVDTLKRTNGGPSVFQIKGITVGTANVVFSEKKATETGNGQIKRTYVVQVVSK</sequence>
<evidence type="ECO:0000313" key="2">
    <source>
        <dbReference type="Proteomes" id="UP000474175"/>
    </source>
</evidence>
<dbReference type="Proteomes" id="UP000474175">
    <property type="component" value="Unassembled WGS sequence"/>
</dbReference>
<evidence type="ECO:0000313" key="1">
    <source>
        <dbReference type="EMBL" id="NDU98256.1"/>
    </source>
</evidence>
<protein>
    <submittedName>
        <fullName evidence="1">Protease inhibitor I42 family protein</fullName>
    </submittedName>
</protein>
<name>A0A6L9LCL0_9BACT</name>
<dbReference type="AlphaFoldDB" id="A0A6L9LCL0"/>
<reference evidence="1 2" key="1">
    <citation type="submission" date="2020-02" db="EMBL/GenBank/DDBJ databases">
        <title>Draft genome sequence of two Spirosoma agri KCTC 52727 and Spirosoma terrae KCTC 52035.</title>
        <authorList>
            <person name="Rojas J."/>
            <person name="Ambika Manirajan B."/>
            <person name="Suarez C."/>
            <person name="Ratering S."/>
            <person name="Schnell S."/>
        </authorList>
    </citation>
    <scope>NUCLEOTIDE SEQUENCE [LARGE SCALE GENOMIC DNA]</scope>
    <source>
        <strain evidence="1 2">KCTC 52035</strain>
    </source>
</reference>
<keyword evidence="2" id="KW-1185">Reference proteome</keyword>